<protein>
    <submittedName>
        <fullName evidence="1">Uncharacterized protein</fullName>
    </submittedName>
</protein>
<sequence>RLLIGQDKQNELHILYLGKTFKACVYTHFKTFEYREASEIHEQDIQRITLKEGLLFRKMIVETLTGRFKYGTSKLLLSDFQKDNYNAFINGEKERVIYENGKFL</sequence>
<name>A0A2T4PXC5_9STAP</name>
<dbReference type="Proteomes" id="UP000241209">
    <property type="component" value="Unassembled WGS sequence"/>
</dbReference>
<proteinExistence type="predicted"/>
<accession>A0A2T4PXC5</accession>
<evidence type="ECO:0000313" key="2">
    <source>
        <dbReference type="Proteomes" id="UP000241209"/>
    </source>
</evidence>
<organism evidence="1 2">
    <name type="scientific">Mammaliicoccus vitulinus</name>
    <dbReference type="NCBI Taxonomy" id="71237"/>
    <lineage>
        <taxon>Bacteria</taxon>
        <taxon>Bacillati</taxon>
        <taxon>Bacillota</taxon>
        <taxon>Bacilli</taxon>
        <taxon>Bacillales</taxon>
        <taxon>Staphylococcaceae</taxon>
        <taxon>Mammaliicoccus</taxon>
    </lineage>
</organism>
<dbReference type="AlphaFoldDB" id="A0A2T4PXC5"/>
<gene>
    <name evidence="1" type="ORF">BU072_00825</name>
</gene>
<dbReference type="EMBL" id="PZFK01000001">
    <property type="protein sequence ID" value="PTI31171.1"/>
    <property type="molecule type" value="Genomic_DNA"/>
</dbReference>
<evidence type="ECO:0000313" key="1">
    <source>
        <dbReference type="EMBL" id="PTI31171.1"/>
    </source>
</evidence>
<feature type="non-terminal residue" evidence="1">
    <location>
        <position position="1"/>
    </location>
</feature>
<comment type="caution">
    <text evidence="1">The sequence shown here is derived from an EMBL/GenBank/DDBJ whole genome shotgun (WGS) entry which is preliminary data.</text>
</comment>
<reference evidence="1 2" key="1">
    <citation type="journal article" date="2016" name="Front. Microbiol.">
        <title>Comprehensive Phylogenetic Analysis of Bovine Non-aureus Staphylococci Species Based on Whole-Genome Sequencing.</title>
        <authorList>
            <person name="Naushad S."/>
            <person name="Barkema H.W."/>
            <person name="Luby C."/>
            <person name="Condas L.A."/>
            <person name="Nobrega D.B."/>
            <person name="Carson D.A."/>
            <person name="De Buck J."/>
        </authorList>
    </citation>
    <scope>NUCLEOTIDE SEQUENCE [LARGE SCALE GENOMIC DNA]</scope>
    <source>
        <strain evidence="1 2">SNUC 2204</strain>
    </source>
</reference>
<dbReference type="RefSeq" id="WP_107556530.1">
    <property type="nucleotide sequence ID" value="NZ_PZFK01000001.1"/>
</dbReference>